<dbReference type="Pfam" id="PF01380">
    <property type="entry name" value="SIS"/>
    <property type="match status" value="1"/>
</dbReference>
<dbReference type="AlphaFoldDB" id="K1T491"/>
<dbReference type="GO" id="GO:0097367">
    <property type="term" value="F:carbohydrate derivative binding"/>
    <property type="evidence" value="ECO:0007669"/>
    <property type="project" value="InterPro"/>
</dbReference>
<dbReference type="GO" id="GO:0004360">
    <property type="term" value="F:glutamine-fructose-6-phosphate transaminase (isomerizing) activity"/>
    <property type="evidence" value="ECO:0007669"/>
    <property type="project" value="TreeGrafter"/>
</dbReference>
<dbReference type="GO" id="GO:0006047">
    <property type="term" value="P:UDP-N-acetylglucosamine metabolic process"/>
    <property type="evidence" value="ECO:0007669"/>
    <property type="project" value="TreeGrafter"/>
</dbReference>
<dbReference type="PROSITE" id="PS51464">
    <property type="entry name" value="SIS"/>
    <property type="match status" value="1"/>
</dbReference>
<proteinExistence type="predicted"/>
<dbReference type="GO" id="GO:0006002">
    <property type="term" value="P:fructose 6-phosphate metabolic process"/>
    <property type="evidence" value="ECO:0007669"/>
    <property type="project" value="TreeGrafter"/>
</dbReference>
<dbReference type="CDD" id="cd05008">
    <property type="entry name" value="SIS_GlmS_GlmD_1"/>
    <property type="match status" value="1"/>
</dbReference>
<keyword evidence="1" id="KW-0677">Repeat</keyword>
<organism evidence="3">
    <name type="scientific">human gut metagenome</name>
    <dbReference type="NCBI Taxonomy" id="408170"/>
    <lineage>
        <taxon>unclassified sequences</taxon>
        <taxon>metagenomes</taxon>
        <taxon>organismal metagenomes</taxon>
    </lineage>
</organism>
<dbReference type="InterPro" id="IPR035466">
    <property type="entry name" value="GlmS/AgaS_SIS"/>
</dbReference>
<reference evidence="3" key="1">
    <citation type="journal article" date="2013" name="Environ. Microbiol.">
        <title>Microbiota from the distal guts of lean and obese adolescents exhibit partial functional redundancy besides clear differences in community structure.</title>
        <authorList>
            <person name="Ferrer M."/>
            <person name="Ruiz A."/>
            <person name="Lanza F."/>
            <person name="Haange S.B."/>
            <person name="Oberbach A."/>
            <person name="Till H."/>
            <person name="Bargiela R."/>
            <person name="Campoy C."/>
            <person name="Segura M.T."/>
            <person name="Richter M."/>
            <person name="von Bergen M."/>
            <person name="Seifert J."/>
            <person name="Suarez A."/>
        </authorList>
    </citation>
    <scope>NUCLEOTIDE SEQUENCE</scope>
</reference>
<sequence>MGQLEKGGYPHFMLKEIFEQPDCINDCMRGRINADGDKVVLSAVIDHKERLLKARRFVIVACGTSWHAGLIGKQLIESFCRIPVEVEYASEFRYRDPVIHEDDVVIAISQSGETADTLAAIELAKEKGAFIYGICNAVGSSIPRITDTGSYIHVGPEIGVASTKAFTGQVTV</sequence>
<feature type="non-terminal residue" evidence="3">
    <location>
        <position position="172"/>
    </location>
</feature>
<evidence type="ECO:0000256" key="1">
    <source>
        <dbReference type="ARBA" id="ARBA00022737"/>
    </source>
</evidence>
<dbReference type="FunFam" id="3.40.50.10490:FF:000001">
    <property type="entry name" value="Glutamine--fructose-6-phosphate aminotransferase [isomerizing]"/>
    <property type="match status" value="1"/>
</dbReference>
<dbReference type="InterPro" id="IPR046348">
    <property type="entry name" value="SIS_dom_sf"/>
</dbReference>
<dbReference type="GO" id="GO:0005829">
    <property type="term" value="C:cytosol"/>
    <property type="evidence" value="ECO:0007669"/>
    <property type="project" value="TreeGrafter"/>
</dbReference>
<dbReference type="InterPro" id="IPR001347">
    <property type="entry name" value="SIS_dom"/>
</dbReference>
<feature type="domain" description="SIS" evidence="2">
    <location>
        <begin position="47"/>
        <end position="172"/>
    </location>
</feature>
<dbReference type="PANTHER" id="PTHR10937:SF0">
    <property type="entry name" value="GLUTAMINE--FRUCTOSE-6-PHOSPHATE TRANSAMINASE (ISOMERIZING)"/>
    <property type="match status" value="1"/>
</dbReference>
<name>K1T491_9ZZZZ</name>
<dbReference type="PANTHER" id="PTHR10937">
    <property type="entry name" value="GLUCOSAMINE--FRUCTOSE-6-PHOSPHATE AMINOTRANSFERASE, ISOMERIZING"/>
    <property type="match status" value="1"/>
</dbReference>
<evidence type="ECO:0000259" key="2">
    <source>
        <dbReference type="PROSITE" id="PS51464"/>
    </source>
</evidence>
<dbReference type="EMBL" id="AJWY01008503">
    <property type="protein sequence ID" value="EKC61025.1"/>
    <property type="molecule type" value="Genomic_DNA"/>
</dbReference>
<protein>
    <submittedName>
        <fullName evidence="3">Glutamine-fructose-6-phosphate transaminase (Isomerizing)</fullName>
    </submittedName>
</protein>
<comment type="caution">
    <text evidence="3">The sequence shown here is derived from an EMBL/GenBank/DDBJ whole genome shotgun (WGS) entry which is preliminary data.</text>
</comment>
<dbReference type="Gene3D" id="3.40.50.10490">
    <property type="entry name" value="Glucose-6-phosphate isomerase like protein, domain 1"/>
    <property type="match status" value="1"/>
</dbReference>
<dbReference type="GO" id="GO:0006487">
    <property type="term" value="P:protein N-linked glycosylation"/>
    <property type="evidence" value="ECO:0007669"/>
    <property type="project" value="TreeGrafter"/>
</dbReference>
<dbReference type="SUPFAM" id="SSF53697">
    <property type="entry name" value="SIS domain"/>
    <property type="match status" value="1"/>
</dbReference>
<gene>
    <name evidence="3" type="ORF">LEA_12560</name>
</gene>
<accession>K1T491</accession>
<evidence type="ECO:0000313" key="3">
    <source>
        <dbReference type="EMBL" id="EKC61025.1"/>
    </source>
</evidence>